<keyword evidence="2" id="KW-1185">Reference proteome</keyword>
<dbReference type="NCBIfam" id="TIGR01509">
    <property type="entry name" value="HAD-SF-IA-v3"/>
    <property type="match status" value="1"/>
</dbReference>
<evidence type="ECO:0000313" key="1">
    <source>
        <dbReference type="EMBL" id="KAI9636072.1"/>
    </source>
</evidence>
<dbReference type="RefSeq" id="XP_052945849.1">
    <property type="nucleotide sequence ID" value="XM_053089536.1"/>
</dbReference>
<dbReference type="Pfam" id="PF00702">
    <property type="entry name" value="Hydrolase"/>
    <property type="match status" value="1"/>
</dbReference>
<organism evidence="1 2">
    <name type="scientific">Dioszegia hungarica</name>
    <dbReference type="NCBI Taxonomy" id="4972"/>
    <lineage>
        <taxon>Eukaryota</taxon>
        <taxon>Fungi</taxon>
        <taxon>Dikarya</taxon>
        <taxon>Basidiomycota</taxon>
        <taxon>Agaricomycotina</taxon>
        <taxon>Tremellomycetes</taxon>
        <taxon>Tremellales</taxon>
        <taxon>Bulleribasidiaceae</taxon>
        <taxon>Dioszegia</taxon>
    </lineage>
</organism>
<evidence type="ECO:0000313" key="2">
    <source>
        <dbReference type="Proteomes" id="UP001164286"/>
    </source>
</evidence>
<dbReference type="SFLD" id="SFLDS00003">
    <property type="entry name" value="Haloacid_Dehalogenase"/>
    <property type="match status" value="1"/>
</dbReference>
<comment type="caution">
    <text evidence="1">The sequence shown here is derived from an EMBL/GenBank/DDBJ whole genome shotgun (WGS) entry which is preliminary data.</text>
</comment>
<accession>A0AA38LSQ1</accession>
<dbReference type="Gene3D" id="3.40.50.1000">
    <property type="entry name" value="HAD superfamily/HAD-like"/>
    <property type="match status" value="1"/>
</dbReference>
<keyword evidence="1" id="KW-0378">Hydrolase</keyword>
<dbReference type="SFLD" id="SFLDG01129">
    <property type="entry name" value="C1.5:_HAD__Beta-PGM__Phosphata"/>
    <property type="match status" value="1"/>
</dbReference>
<reference evidence="1" key="1">
    <citation type="journal article" date="2022" name="G3 (Bethesda)">
        <title>High quality genome of the basidiomycete yeast Dioszegia hungarica PDD-24b-2 isolated from cloud water.</title>
        <authorList>
            <person name="Jarrige D."/>
            <person name="Haridas S."/>
            <person name="Bleykasten-Grosshans C."/>
            <person name="Joly M."/>
            <person name="Nadalig T."/>
            <person name="Sancelme M."/>
            <person name="Vuilleumier S."/>
            <person name="Grigoriev I.V."/>
            <person name="Amato P."/>
            <person name="Bringel F."/>
        </authorList>
    </citation>
    <scope>NUCLEOTIDE SEQUENCE</scope>
    <source>
        <strain evidence="1">PDD-24b-2</strain>
    </source>
</reference>
<name>A0AA38LSQ1_9TREE</name>
<dbReference type="InterPro" id="IPR023214">
    <property type="entry name" value="HAD_sf"/>
</dbReference>
<dbReference type="AlphaFoldDB" id="A0AA38LSQ1"/>
<dbReference type="GeneID" id="77728741"/>
<dbReference type="GO" id="GO:0006281">
    <property type="term" value="P:DNA repair"/>
    <property type="evidence" value="ECO:0007669"/>
    <property type="project" value="TreeGrafter"/>
</dbReference>
<dbReference type="GO" id="GO:0008967">
    <property type="term" value="F:phosphoglycolate phosphatase activity"/>
    <property type="evidence" value="ECO:0007669"/>
    <property type="project" value="TreeGrafter"/>
</dbReference>
<dbReference type="EMBL" id="JAKWFO010000005">
    <property type="protein sequence ID" value="KAI9636072.1"/>
    <property type="molecule type" value="Genomic_DNA"/>
</dbReference>
<gene>
    <name evidence="1" type="ORF">MKK02DRAFT_36992</name>
</gene>
<dbReference type="Proteomes" id="UP001164286">
    <property type="component" value="Unassembled WGS sequence"/>
</dbReference>
<protein>
    <submittedName>
        <fullName evidence="1">Haloacid dehalogenase-like hydrolase</fullName>
    </submittedName>
</protein>
<dbReference type="PANTHER" id="PTHR43434">
    <property type="entry name" value="PHOSPHOGLYCOLATE PHOSPHATASE"/>
    <property type="match status" value="1"/>
</dbReference>
<dbReference type="SUPFAM" id="SSF56784">
    <property type="entry name" value="HAD-like"/>
    <property type="match status" value="1"/>
</dbReference>
<dbReference type="InterPro" id="IPR006439">
    <property type="entry name" value="HAD-SF_hydro_IA"/>
</dbReference>
<sequence>MAITTILFDCDNTLVLSEPLAFAACADLSNAILDKYAPATTHRYAGPALQREFVGKNFRALIAALEEKHGFSMPPEDVGGWVDMELGTTVAKIKAYATPCEGSMEILRELKAEGKYQLAVVSSSALPRVLASIEKTGQDAFFPSSRVFSAASMTPPTSKPDPAVYLQACRQLGVLPSECVAIEDSRSGATAAKRAGIPLMGYVGPYYDEGQVEVDEAEKVLKEDCGAKVVMHHWKDFRECMRRMEA</sequence>
<dbReference type="InterPro" id="IPR036412">
    <property type="entry name" value="HAD-like_sf"/>
</dbReference>
<dbReference type="Gene3D" id="1.10.150.240">
    <property type="entry name" value="Putative phosphatase, domain 2"/>
    <property type="match status" value="1"/>
</dbReference>
<dbReference type="GO" id="GO:0005829">
    <property type="term" value="C:cytosol"/>
    <property type="evidence" value="ECO:0007669"/>
    <property type="project" value="TreeGrafter"/>
</dbReference>
<proteinExistence type="predicted"/>
<dbReference type="InterPro" id="IPR023198">
    <property type="entry name" value="PGP-like_dom2"/>
</dbReference>
<dbReference type="PANTHER" id="PTHR43434:SF1">
    <property type="entry name" value="PHOSPHOGLYCOLATE PHOSPHATASE"/>
    <property type="match status" value="1"/>
</dbReference>
<dbReference type="InterPro" id="IPR050155">
    <property type="entry name" value="HAD-like_hydrolase_sf"/>
</dbReference>